<reference evidence="7" key="1">
    <citation type="submission" date="2014-09" db="EMBL/GenBank/DDBJ databases">
        <authorList>
            <person name="Magalhaes I.L.F."/>
            <person name="Oliveira U."/>
            <person name="Santos F.R."/>
            <person name="Vidigal T.H.D.A."/>
            <person name="Brescovit A.D."/>
            <person name="Santos A.J."/>
        </authorList>
    </citation>
    <scope>NUCLEOTIDE SEQUENCE</scope>
    <source>
        <tissue evidence="7">Shoot tissue taken approximately 20 cm above the soil surface</tissue>
    </source>
</reference>
<organism evidence="7">
    <name type="scientific">Arundo donax</name>
    <name type="common">Giant reed</name>
    <name type="synonym">Donax arundinaceus</name>
    <dbReference type="NCBI Taxonomy" id="35708"/>
    <lineage>
        <taxon>Eukaryota</taxon>
        <taxon>Viridiplantae</taxon>
        <taxon>Streptophyta</taxon>
        <taxon>Embryophyta</taxon>
        <taxon>Tracheophyta</taxon>
        <taxon>Spermatophyta</taxon>
        <taxon>Magnoliopsida</taxon>
        <taxon>Liliopsida</taxon>
        <taxon>Poales</taxon>
        <taxon>Poaceae</taxon>
        <taxon>PACMAD clade</taxon>
        <taxon>Arundinoideae</taxon>
        <taxon>Arundineae</taxon>
        <taxon>Arundo</taxon>
    </lineage>
</organism>
<keyword evidence="3" id="KW-0677">Repeat</keyword>
<protein>
    <recommendedName>
        <fullName evidence="6">Disease resistance N-terminal domain-containing protein</fullName>
    </recommendedName>
</protein>
<dbReference type="GO" id="GO:0006952">
    <property type="term" value="P:defense response"/>
    <property type="evidence" value="ECO:0007669"/>
    <property type="project" value="UniProtKB-KW"/>
</dbReference>
<name>A0A0A8Y1U8_ARUDO</name>
<dbReference type="GO" id="GO:0000166">
    <property type="term" value="F:nucleotide binding"/>
    <property type="evidence" value="ECO:0007669"/>
    <property type="project" value="UniProtKB-KW"/>
</dbReference>
<reference evidence="7" key="2">
    <citation type="journal article" date="2015" name="Data Brief">
        <title>Shoot transcriptome of the giant reed, Arundo donax.</title>
        <authorList>
            <person name="Barrero R.A."/>
            <person name="Guerrero F.D."/>
            <person name="Moolhuijzen P."/>
            <person name="Goolsby J.A."/>
            <person name="Tidwell J."/>
            <person name="Bellgard S.E."/>
            <person name="Bellgard M.I."/>
        </authorList>
    </citation>
    <scope>NUCLEOTIDE SEQUENCE</scope>
    <source>
        <tissue evidence="7">Shoot tissue taken approximately 20 cm above the soil surface</tissue>
    </source>
</reference>
<dbReference type="Pfam" id="PF18052">
    <property type="entry name" value="Rx_N"/>
    <property type="match status" value="1"/>
</dbReference>
<evidence type="ECO:0000313" key="7">
    <source>
        <dbReference type="EMBL" id="JAD17647.1"/>
    </source>
</evidence>
<sequence length="155" mass="16954">MEIAIGAARWVVGRALGPVTDGLLESWAASSELGPNVRALKMKLLYAQGMLDNGSGRDVRSPALGQLLLELRHLAYNADDVLDELEYFRIQDELEGTFETTDTDARGLVGGLVLNARHTAKAVASKLKFSCSCAPVRQQQRKHAVHAPKLKFDRV</sequence>
<evidence type="ECO:0000256" key="5">
    <source>
        <dbReference type="ARBA" id="ARBA00022821"/>
    </source>
</evidence>
<evidence type="ECO:0000259" key="6">
    <source>
        <dbReference type="Pfam" id="PF18052"/>
    </source>
</evidence>
<feature type="domain" description="Disease resistance N-terminal" evidence="6">
    <location>
        <begin position="11"/>
        <end position="93"/>
    </location>
</feature>
<evidence type="ECO:0000256" key="4">
    <source>
        <dbReference type="ARBA" id="ARBA00022741"/>
    </source>
</evidence>
<comment type="similarity">
    <text evidence="1">Belongs to the disease resistance NB-LRR family.</text>
</comment>
<evidence type="ECO:0000256" key="2">
    <source>
        <dbReference type="ARBA" id="ARBA00022614"/>
    </source>
</evidence>
<keyword evidence="4" id="KW-0547">Nucleotide-binding</keyword>
<keyword evidence="5" id="KW-0611">Plant defense</keyword>
<dbReference type="EMBL" id="GBRH01280248">
    <property type="protein sequence ID" value="JAD17647.1"/>
    <property type="molecule type" value="Transcribed_RNA"/>
</dbReference>
<dbReference type="InterPro" id="IPR041118">
    <property type="entry name" value="Rx_N"/>
</dbReference>
<dbReference type="AlphaFoldDB" id="A0A0A8Y1U8"/>
<accession>A0A0A8Y1U8</accession>
<evidence type="ECO:0000256" key="1">
    <source>
        <dbReference type="ARBA" id="ARBA00008894"/>
    </source>
</evidence>
<evidence type="ECO:0000256" key="3">
    <source>
        <dbReference type="ARBA" id="ARBA00022737"/>
    </source>
</evidence>
<keyword evidence="2" id="KW-0433">Leucine-rich repeat</keyword>
<proteinExistence type="inferred from homology"/>